<evidence type="ECO:0000313" key="2">
    <source>
        <dbReference type="EMBL" id="GFH44588.1"/>
    </source>
</evidence>
<dbReference type="EMBL" id="BLLK01000020">
    <property type="protein sequence ID" value="GFH44588.1"/>
    <property type="molecule type" value="Genomic_DNA"/>
</dbReference>
<evidence type="ECO:0000256" key="1">
    <source>
        <dbReference type="SAM" id="Phobius"/>
    </source>
</evidence>
<sequence length="178" mass="20190">MSSRHLFINKPCWMEGSDCTAIEYPNCHVENPHWIGNGKCDGGNYNTELCGFDGKDCISFNQNYPDCKVEYPRYIEDDTGDCSWDGGDCLMLGLPEPIYYSIIGVIGVLFFLYFCLQFRKSMSDHDKFGVSNQKTLSPGSSALPFASRAPIDRHTRTGARMIRNKVIMSRSRSRSRSR</sequence>
<name>A0AAD3CEX3_9STRA</name>
<evidence type="ECO:0008006" key="4">
    <source>
        <dbReference type="Google" id="ProtNLM"/>
    </source>
</evidence>
<proteinExistence type="predicted"/>
<comment type="caution">
    <text evidence="2">The sequence shown here is derived from an EMBL/GenBank/DDBJ whole genome shotgun (WGS) entry which is preliminary data.</text>
</comment>
<gene>
    <name evidence="2" type="ORF">CTEN210_01062</name>
</gene>
<keyword evidence="1" id="KW-0472">Membrane</keyword>
<keyword evidence="1" id="KW-1133">Transmembrane helix</keyword>
<feature type="transmembrane region" description="Helical" evidence="1">
    <location>
        <begin position="98"/>
        <end position="116"/>
    </location>
</feature>
<dbReference type="Gene3D" id="3.30.300.320">
    <property type="match status" value="1"/>
</dbReference>
<reference evidence="2 3" key="1">
    <citation type="journal article" date="2021" name="Sci. Rep.">
        <title>The genome of the diatom Chaetoceros tenuissimus carries an ancient integrated fragment of an extant virus.</title>
        <authorList>
            <person name="Hongo Y."/>
            <person name="Kimura K."/>
            <person name="Takaki Y."/>
            <person name="Yoshida Y."/>
            <person name="Baba S."/>
            <person name="Kobayashi G."/>
            <person name="Nagasaki K."/>
            <person name="Hano T."/>
            <person name="Tomaru Y."/>
        </authorList>
    </citation>
    <scope>NUCLEOTIDE SEQUENCE [LARGE SCALE GENOMIC DNA]</scope>
    <source>
        <strain evidence="2 3">NIES-3715</strain>
    </source>
</reference>
<keyword evidence="1" id="KW-0812">Transmembrane</keyword>
<keyword evidence="3" id="KW-1185">Reference proteome</keyword>
<dbReference type="AlphaFoldDB" id="A0AAD3CEX3"/>
<accession>A0AAD3CEX3</accession>
<evidence type="ECO:0000313" key="3">
    <source>
        <dbReference type="Proteomes" id="UP001054902"/>
    </source>
</evidence>
<protein>
    <recommendedName>
        <fullName evidence="4">LNR domain-containing protein</fullName>
    </recommendedName>
</protein>
<dbReference type="Proteomes" id="UP001054902">
    <property type="component" value="Unassembled WGS sequence"/>
</dbReference>
<organism evidence="2 3">
    <name type="scientific">Chaetoceros tenuissimus</name>
    <dbReference type="NCBI Taxonomy" id="426638"/>
    <lineage>
        <taxon>Eukaryota</taxon>
        <taxon>Sar</taxon>
        <taxon>Stramenopiles</taxon>
        <taxon>Ochrophyta</taxon>
        <taxon>Bacillariophyta</taxon>
        <taxon>Coscinodiscophyceae</taxon>
        <taxon>Chaetocerotophycidae</taxon>
        <taxon>Chaetocerotales</taxon>
        <taxon>Chaetocerotaceae</taxon>
        <taxon>Chaetoceros</taxon>
    </lineage>
</organism>